<dbReference type="InterPro" id="IPR007418">
    <property type="entry name" value="DUF474"/>
</dbReference>
<dbReference type="PIRSF" id="PIRSF015875">
    <property type="entry name" value="UCP015875"/>
    <property type="match status" value="1"/>
</dbReference>
<name>A0A0D0NJH7_PSEFL</name>
<sequence>MSYPLFLTLHLFAALVFIGTVFFEVLFLESIRKQLPVKVMVLLEQGISRRARQLMPWVLLVLFGAGAAMVWLRYWPALMSPLQSSFGLLLGLKILLAGSVLGHFLWAMWLFRRGRMNARYVHIIHTSVFLHMVAIVLLAKGMFYIGW</sequence>
<dbReference type="AlphaFoldDB" id="A0A0D0NJH7"/>
<reference evidence="2 3" key="1">
    <citation type="submission" date="2015-01" db="EMBL/GenBank/DDBJ databases">
        <title>Draft Genome Sequence of the Biocontrol and Plant Growth-Promoting Rhizobacteria (PGPR) Pseudomonas fluorescens UM270.</title>
        <authorList>
            <person name="Hernandez-Salmeron J.E."/>
            <person name="Santoyo G."/>
            <person name="Moreno-Hagelsieb G."/>
            <person name="Hernandez-Leon R."/>
        </authorList>
    </citation>
    <scope>NUCLEOTIDE SEQUENCE [LARGE SCALE GENOMIC DNA]</scope>
    <source>
        <strain evidence="2 3">UM270</strain>
    </source>
</reference>
<evidence type="ECO:0000313" key="2">
    <source>
        <dbReference type="EMBL" id="KIQ59366.1"/>
    </source>
</evidence>
<proteinExistence type="predicted"/>
<dbReference type="RefSeq" id="WP_042729827.1">
    <property type="nucleotide sequence ID" value="NZ_JXNZ01000081.1"/>
</dbReference>
<accession>A0A0D0NJH7</accession>
<comment type="caution">
    <text evidence="2">The sequence shown here is derived from an EMBL/GenBank/DDBJ whole genome shotgun (WGS) entry which is preliminary data.</text>
</comment>
<evidence type="ECO:0000313" key="3">
    <source>
        <dbReference type="Proteomes" id="UP000032101"/>
    </source>
</evidence>
<organism evidence="2 3">
    <name type="scientific">Pseudomonas fluorescens</name>
    <dbReference type="NCBI Taxonomy" id="294"/>
    <lineage>
        <taxon>Bacteria</taxon>
        <taxon>Pseudomonadati</taxon>
        <taxon>Pseudomonadota</taxon>
        <taxon>Gammaproteobacteria</taxon>
        <taxon>Pseudomonadales</taxon>
        <taxon>Pseudomonadaceae</taxon>
        <taxon>Pseudomonas</taxon>
    </lineage>
</organism>
<dbReference type="PATRIC" id="fig|294.124.peg.2273"/>
<keyword evidence="1" id="KW-0812">Transmembrane</keyword>
<feature type="transmembrane region" description="Helical" evidence="1">
    <location>
        <begin position="6"/>
        <end position="28"/>
    </location>
</feature>
<keyword evidence="1" id="KW-1133">Transmembrane helix</keyword>
<gene>
    <name evidence="2" type="ORF">RL74_11025</name>
</gene>
<feature type="transmembrane region" description="Helical" evidence="1">
    <location>
        <begin position="54"/>
        <end position="74"/>
    </location>
</feature>
<feature type="transmembrane region" description="Helical" evidence="1">
    <location>
        <begin position="123"/>
        <end position="145"/>
    </location>
</feature>
<feature type="transmembrane region" description="Helical" evidence="1">
    <location>
        <begin position="86"/>
        <end position="111"/>
    </location>
</feature>
<dbReference type="Proteomes" id="UP000032101">
    <property type="component" value="Unassembled WGS sequence"/>
</dbReference>
<keyword evidence="1" id="KW-0472">Membrane</keyword>
<dbReference type="OrthoDB" id="5955722at2"/>
<dbReference type="EMBL" id="JXNZ01000081">
    <property type="protein sequence ID" value="KIQ59366.1"/>
    <property type="molecule type" value="Genomic_DNA"/>
</dbReference>
<protein>
    <submittedName>
        <fullName evidence="2">Membrane protein</fullName>
    </submittedName>
</protein>
<evidence type="ECO:0000256" key="1">
    <source>
        <dbReference type="SAM" id="Phobius"/>
    </source>
</evidence>